<dbReference type="PROSITE" id="PS50929">
    <property type="entry name" value="ABC_TM1F"/>
    <property type="match status" value="1"/>
</dbReference>
<evidence type="ECO:0000259" key="9">
    <source>
        <dbReference type="PROSITE" id="PS50929"/>
    </source>
</evidence>
<accession>A0A6J6L773</accession>
<dbReference type="PANTHER" id="PTHR43394">
    <property type="entry name" value="ATP-DEPENDENT PERMEASE MDL1, MITOCHONDRIAL"/>
    <property type="match status" value="1"/>
</dbReference>
<dbReference type="PANTHER" id="PTHR43394:SF1">
    <property type="entry name" value="ATP-BINDING CASSETTE SUB-FAMILY B MEMBER 10, MITOCHONDRIAL"/>
    <property type="match status" value="1"/>
</dbReference>
<feature type="transmembrane region" description="Helical" evidence="7">
    <location>
        <begin position="145"/>
        <end position="162"/>
    </location>
</feature>
<dbReference type="Pfam" id="PF00005">
    <property type="entry name" value="ABC_tran"/>
    <property type="match status" value="1"/>
</dbReference>
<evidence type="ECO:0000256" key="4">
    <source>
        <dbReference type="ARBA" id="ARBA00022840"/>
    </source>
</evidence>
<feature type="domain" description="ABC transporter" evidence="8">
    <location>
        <begin position="319"/>
        <end position="521"/>
    </location>
</feature>
<dbReference type="PROSITE" id="PS50893">
    <property type="entry name" value="ABC_TRANSPORTER_2"/>
    <property type="match status" value="1"/>
</dbReference>
<keyword evidence="5 7" id="KW-1133">Transmembrane helix</keyword>
<organism evidence="10">
    <name type="scientific">freshwater metagenome</name>
    <dbReference type="NCBI Taxonomy" id="449393"/>
    <lineage>
        <taxon>unclassified sequences</taxon>
        <taxon>metagenomes</taxon>
        <taxon>ecological metagenomes</taxon>
    </lineage>
</organism>
<dbReference type="NCBIfam" id="TIGR02868">
    <property type="entry name" value="CydC"/>
    <property type="match status" value="1"/>
</dbReference>
<dbReference type="InterPro" id="IPR011527">
    <property type="entry name" value="ABC1_TM_dom"/>
</dbReference>
<dbReference type="GO" id="GO:0005524">
    <property type="term" value="F:ATP binding"/>
    <property type="evidence" value="ECO:0007669"/>
    <property type="project" value="UniProtKB-KW"/>
</dbReference>
<feature type="transmembrane region" description="Helical" evidence="7">
    <location>
        <begin position="120"/>
        <end position="139"/>
    </location>
</feature>
<dbReference type="GO" id="GO:0016020">
    <property type="term" value="C:membrane"/>
    <property type="evidence" value="ECO:0007669"/>
    <property type="project" value="UniProtKB-SubCell"/>
</dbReference>
<dbReference type="Gene3D" id="3.40.50.300">
    <property type="entry name" value="P-loop containing nucleotide triphosphate hydrolases"/>
    <property type="match status" value="1"/>
</dbReference>
<comment type="subcellular location">
    <subcellularLocation>
        <location evidence="1">Membrane</location>
        <topology evidence="1">Multi-pass membrane protein</topology>
    </subcellularLocation>
</comment>
<dbReference type="Pfam" id="PF00664">
    <property type="entry name" value="ABC_membrane"/>
    <property type="match status" value="1"/>
</dbReference>
<evidence type="ECO:0000256" key="3">
    <source>
        <dbReference type="ARBA" id="ARBA00022741"/>
    </source>
</evidence>
<dbReference type="AlphaFoldDB" id="A0A6J6L773"/>
<evidence type="ECO:0000313" key="10">
    <source>
        <dbReference type="EMBL" id="CAB4657877.1"/>
    </source>
</evidence>
<name>A0A6J6L773_9ZZZZ</name>
<keyword evidence="6 7" id="KW-0472">Membrane</keyword>
<keyword evidence="2 7" id="KW-0812">Transmembrane</keyword>
<dbReference type="SMART" id="SM00382">
    <property type="entry name" value="AAA"/>
    <property type="match status" value="1"/>
</dbReference>
<feature type="transmembrane region" description="Helical" evidence="7">
    <location>
        <begin position="256"/>
        <end position="279"/>
    </location>
</feature>
<dbReference type="InterPro" id="IPR003593">
    <property type="entry name" value="AAA+_ATPase"/>
</dbReference>
<dbReference type="GO" id="GO:0016887">
    <property type="term" value="F:ATP hydrolysis activity"/>
    <property type="evidence" value="ECO:0007669"/>
    <property type="project" value="InterPro"/>
</dbReference>
<dbReference type="InterPro" id="IPR003439">
    <property type="entry name" value="ABC_transporter-like_ATP-bd"/>
</dbReference>
<dbReference type="Gene3D" id="1.20.1560.10">
    <property type="entry name" value="ABC transporter type 1, transmembrane domain"/>
    <property type="match status" value="1"/>
</dbReference>
<dbReference type="InterPro" id="IPR014223">
    <property type="entry name" value="ABC_CydC/D"/>
</dbReference>
<evidence type="ECO:0000256" key="7">
    <source>
        <dbReference type="SAM" id="Phobius"/>
    </source>
</evidence>
<dbReference type="InterPro" id="IPR039421">
    <property type="entry name" value="Type_1_exporter"/>
</dbReference>
<evidence type="ECO:0000259" key="8">
    <source>
        <dbReference type="PROSITE" id="PS50893"/>
    </source>
</evidence>
<gene>
    <name evidence="10" type="ORF">UFOPK2254_00553</name>
</gene>
<dbReference type="InterPro" id="IPR027417">
    <property type="entry name" value="P-loop_NTPase"/>
</dbReference>
<dbReference type="GO" id="GO:0034775">
    <property type="term" value="P:glutathione transmembrane transport"/>
    <property type="evidence" value="ECO:0007669"/>
    <property type="project" value="InterPro"/>
</dbReference>
<dbReference type="SUPFAM" id="SSF52540">
    <property type="entry name" value="P-loop containing nucleoside triphosphate hydrolases"/>
    <property type="match status" value="1"/>
</dbReference>
<dbReference type="InterPro" id="IPR036640">
    <property type="entry name" value="ABC1_TM_sf"/>
</dbReference>
<reference evidence="10" key="1">
    <citation type="submission" date="2020-05" db="EMBL/GenBank/DDBJ databases">
        <authorList>
            <person name="Chiriac C."/>
            <person name="Salcher M."/>
            <person name="Ghai R."/>
            <person name="Kavagutti S V."/>
        </authorList>
    </citation>
    <scope>NUCLEOTIDE SEQUENCE</scope>
</reference>
<evidence type="ECO:0000256" key="6">
    <source>
        <dbReference type="ARBA" id="ARBA00023136"/>
    </source>
</evidence>
<feature type="transmembrane region" description="Helical" evidence="7">
    <location>
        <begin position="37"/>
        <end position="57"/>
    </location>
</feature>
<evidence type="ECO:0000256" key="5">
    <source>
        <dbReference type="ARBA" id="ARBA00022989"/>
    </source>
</evidence>
<feature type="transmembrane region" description="Helical" evidence="7">
    <location>
        <begin position="230"/>
        <end position="250"/>
    </location>
</feature>
<proteinExistence type="predicted"/>
<feature type="transmembrane region" description="Helical" evidence="7">
    <location>
        <begin position="7"/>
        <end position="31"/>
    </location>
</feature>
<dbReference type="GO" id="GO:0015421">
    <property type="term" value="F:ABC-type oligopeptide transporter activity"/>
    <property type="evidence" value="ECO:0007669"/>
    <property type="project" value="TreeGrafter"/>
</dbReference>
<dbReference type="GO" id="GO:0045454">
    <property type="term" value="P:cell redox homeostasis"/>
    <property type="evidence" value="ECO:0007669"/>
    <property type="project" value="InterPro"/>
</dbReference>
<evidence type="ECO:0000256" key="1">
    <source>
        <dbReference type="ARBA" id="ARBA00004141"/>
    </source>
</evidence>
<dbReference type="SUPFAM" id="SSF90123">
    <property type="entry name" value="ABC transporter transmembrane region"/>
    <property type="match status" value="1"/>
</dbReference>
<evidence type="ECO:0000256" key="2">
    <source>
        <dbReference type="ARBA" id="ARBA00022692"/>
    </source>
</evidence>
<sequence>MKKLYPYILGSSAYISGMGLTITSAWLITMASSQPPLLTLSVSIVMVRFFGIARSVARYFERLSSHKVVFDRLTQLRVQLFDKITSRSVSLVRDFNSGELVKRVVDDVERAQEYQLRITLPHVAATISVSAGVLVGYWIRPESFWITFPTSVLLLIIVPILVKNGAEIVAREIEHSESEYSACIEQAAHGIAEAQLYGYLNERLAKTSVIEDAIWKKENSLLRHVRRYQFFFVLAMGFTVVSLAFMASHLNSQKDLPAVQITMLIFLPLVMFEGITAWYPNLYSAGKMLLARSEIKTLQEEIQELSIGKVSLDSSIVEISATNVQVKWDDNQHFMTPVSFTLKSGECLVIRGRSGSGKSTLSMALLGLLPYEGSVLINDVELRDIDDLWMYITGSIQSGHVFNTSLRENLKIASPMALDEELLKVLGIVELDSLVDHLPDGLSTIIGDLGRGLSGGEVKRLNLARALLSPAPVLILDEPTEHLDSDLAVRIEDRVLALGRTLIVVTHSGWNRATNTLQLLR</sequence>
<feature type="domain" description="ABC transmembrane type-1" evidence="9">
    <location>
        <begin position="15"/>
        <end position="276"/>
    </location>
</feature>
<dbReference type="EMBL" id="CAEZWO010000040">
    <property type="protein sequence ID" value="CAB4657877.1"/>
    <property type="molecule type" value="Genomic_DNA"/>
</dbReference>
<protein>
    <submittedName>
        <fullName evidence="10">Unannotated protein</fullName>
    </submittedName>
</protein>
<keyword evidence="3" id="KW-0547">Nucleotide-binding</keyword>
<keyword evidence="4" id="KW-0067">ATP-binding</keyword>